<evidence type="ECO:0000256" key="1">
    <source>
        <dbReference type="SAM" id="SignalP"/>
    </source>
</evidence>
<keyword evidence="1" id="KW-0732">Signal</keyword>
<comment type="caution">
    <text evidence="2">The sequence shown here is derived from an EMBL/GenBank/DDBJ whole genome shotgun (WGS) entry which is preliminary data.</text>
</comment>
<accession>A0A556QQL7</accession>
<sequence>MKTLFTRLLFVSALLLAAAPLTQAQDLNALRGRMEKRISSIDALKTQGVLGENNRGFLEVRSGDDQGVAAAENADRSVVYAAIAQKTGSTADAVGKARAKQIAGASAKGVWVQAENGSWAQK</sequence>
<dbReference type="AlphaFoldDB" id="A0A556QQL7"/>
<feature type="signal peptide" evidence="1">
    <location>
        <begin position="1"/>
        <end position="24"/>
    </location>
</feature>
<keyword evidence="3" id="KW-1185">Reference proteome</keyword>
<protein>
    <submittedName>
        <fullName evidence="2">DUF1318 domain-containing protein</fullName>
    </submittedName>
</protein>
<evidence type="ECO:0000313" key="3">
    <source>
        <dbReference type="Proteomes" id="UP000315648"/>
    </source>
</evidence>
<dbReference type="InterPro" id="IPR008309">
    <property type="entry name" value="YdbL"/>
</dbReference>
<dbReference type="Proteomes" id="UP000315648">
    <property type="component" value="Unassembled WGS sequence"/>
</dbReference>
<organism evidence="2 3">
    <name type="scientific">Rariglobus hedericola</name>
    <dbReference type="NCBI Taxonomy" id="2597822"/>
    <lineage>
        <taxon>Bacteria</taxon>
        <taxon>Pseudomonadati</taxon>
        <taxon>Verrucomicrobiota</taxon>
        <taxon>Opitutia</taxon>
        <taxon>Opitutales</taxon>
        <taxon>Opitutaceae</taxon>
        <taxon>Rariglobus</taxon>
    </lineage>
</organism>
<dbReference type="Pfam" id="PF07027">
    <property type="entry name" value="DUF1318"/>
    <property type="match status" value="1"/>
</dbReference>
<gene>
    <name evidence="2" type="ORF">FPL22_06445</name>
</gene>
<reference evidence="2 3" key="1">
    <citation type="submission" date="2019-07" db="EMBL/GenBank/DDBJ databases">
        <title>Description of 53C-WASEF.</title>
        <authorList>
            <person name="Pitt A."/>
            <person name="Hahn M.W."/>
        </authorList>
    </citation>
    <scope>NUCLEOTIDE SEQUENCE [LARGE SCALE GENOMIC DNA]</scope>
    <source>
        <strain evidence="2 3">53C-WASEF</strain>
    </source>
</reference>
<evidence type="ECO:0000313" key="2">
    <source>
        <dbReference type="EMBL" id="TSJ78937.1"/>
    </source>
</evidence>
<proteinExistence type="predicted"/>
<feature type="chain" id="PRO_5021951429" evidence="1">
    <location>
        <begin position="25"/>
        <end position="122"/>
    </location>
</feature>
<dbReference type="RefSeq" id="WP_144229279.1">
    <property type="nucleotide sequence ID" value="NZ_CBCRVV010000019.1"/>
</dbReference>
<dbReference type="OrthoDB" id="198301at2"/>
<name>A0A556QQL7_9BACT</name>
<dbReference type="EMBL" id="VMBG01000001">
    <property type="protein sequence ID" value="TSJ78937.1"/>
    <property type="molecule type" value="Genomic_DNA"/>
</dbReference>